<dbReference type="GO" id="GO:0000139">
    <property type="term" value="C:Golgi membrane"/>
    <property type="evidence" value="ECO:0007669"/>
    <property type="project" value="UniProtKB-SubCell"/>
</dbReference>
<evidence type="ECO:0000256" key="4">
    <source>
        <dbReference type="ARBA" id="ARBA00022679"/>
    </source>
</evidence>
<dbReference type="Proteomes" id="UP000663828">
    <property type="component" value="Unassembled WGS sequence"/>
</dbReference>
<name>A0A815VM96_ADIRI</name>
<keyword evidence="3 10" id="KW-0328">Glycosyltransferase</keyword>
<protein>
    <recommendedName>
        <fullName evidence="10">Hexosyltransferase</fullName>
        <ecNumber evidence="10">2.4.1.-</ecNumber>
    </recommendedName>
</protein>
<evidence type="ECO:0000256" key="5">
    <source>
        <dbReference type="ARBA" id="ARBA00022692"/>
    </source>
</evidence>
<evidence type="ECO:0000256" key="10">
    <source>
        <dbReference type="RuleBase" id="RU363063"/>
    </source>
</evidence>
<dbReference type="PANTHER" id="PTHR11214:SF314">
    <property type="entry name" value="HEXOSYLTRANSFERASE"/>
    <property type="match status" value="1"/>
</dbReference>
<dbReference type="EC" id="2.4.1.-" evidence="10"/>
<dbReference type="GO" id="GO:0006493">
    <property type="term" value="P:protein O-linked glycosylation"/>
    <property type="evidence" value="ECO:0007669"/>
    <property type="project" value="TreeGrafter"/>
</dbReference>
<evidence type="ECO:0000256" key="2">
    <source>
        <dbReference type="ARBA" id="ARBA00008661"/>
    </source>
</evidence>
<evidence type="ECO:0000256" key="3">
    <source>
        <dbReference type="ARBA" id="ARBA00022676"/>
    </source>
</evidence>
<dbReference type="AlphaFoldDB" id="A0A815VM96"/>
<evidence type="ECO:0000313" key="11">
    <source>
        <dbReference type="EMBL" id="CAF1537053.1"/>
    </source>
</evidence>
<evidence type="ECO:0000313" key="12">
    <source>
        <dbReference type="Proteomes" id="UP000663828"/>
    </source>
</evidence>
<keyword evidence="8 10" id="KW-0333">Golgi apparatus</keyword>
<dbReference type="Gene3D" id="3.90.550.50">
    <property type="match status" value="1"/>
</dbReference>
<feature type="transmembrane region" description="Helical" evidence="10">
    <location>
        <begin position="20"/>
        <end position="41"/>
    </location>
</feature>
<evidence type="ECO:0000256" key="6">
    <source>
        <dbReference type="ARBA" id="ARBA00022968"/>
    </source>
</evidence>
<dbReference type="InterPro" id="IPR002659">
    <property type="entry name" value="Glyco_trans_31"/>
</dbReference>
<comment type="similarity">
    <text evidence="2 10">Belongs to the glycosyltransferase 31 family.</text>
</comment>
<reference evidence="11" key="1">
    <citation type="submission" date="2021-02" db="EMBL/GenBank/DDBJ databases">
        <authorList>
            <person name="Nowell W R."/>
        </authorList>
    </citation>
    <scope>NUCLEOTIDE SEQUENCE</scope>
</reference>
<evidence type="ECO:0000256" key="7">
    <source>
        <dbReference type="ARBA" id="ARBA00022989"/>
    </source>
</evidence>
<accession>A0A815VM96</accession>
<keyword evidence="7 10" id="KW-1133">Transmembrane helix</keyword>
<gene>
    <name evidence="11" type="ORF">XAT740_LOCUS41897</name>
</gene>
<organism evidence="11 12">
    <name type="scientific">Adineta ricciae</name>
    <name type="common">Rotifer</name>
    <dbReference type="NCBI Taxonomy" id="249248"/>
    <lineage>
        <taxon>Eukaryota</taxon>
        <taxon>Metazoa</taxon>
        <taxon>Spiralia</taxon>
        <taxon>Gnathifera</taxon>
        <taxon>Rotifera</taxon>
        <taxon>Eurotatoria</taxon>
        <taxon>Bdelloidea</taxon>
        <taxon>Adinetida</taxon>
        <taxon>Adinetidae</taxon>
        <taxon>Adineta</taxon>
    </lineage>
</organism>
<dbReference type="EMBL" id="CAJNOR010004953">
    <property type="protein sequence ID" value="CAF1537053.1"/>
    <property type="molecule type" value="Genomic_DNA"/>
</dbReference>
<dbReference type="Pfam" id="PF01762">
    <property type="entry name" value="Galactosyl_T"/>
    <property type="match status" value="1"/>
</dbReference>
<evidence type="ECO:0000256" key="1">
    <source>
        <dbReference type="ARBA" id="ARBA00004323"/>
    </source>
</evidence>
<keyword evidence="12" id="KW-1185">Reference proteome</keyword>
<dbReference type="PANTHER" id="PTHR11214">
    <property type="entry name" value="BETA-1,3-N-ACETYLGLUCOSAMINYLTRANSFERASE"/>
    <property type="match status" value="1"/>
</dbReference>
<comment type="caution">
    <text evidence="11">The sequence shown here is derived from an EMBL/GenBank/DDBJ whole genome shotgun (WGS) entry which is preliminary data.</text>
</comment>
<keyword evidence="6 10" id="KW-0735">Signal-anchor</keyword>
<sequence length="406" mass="47931">MSFKQLYIPFLRQYLRFSSLSIKLLLFITILIFLIGIKQIFSNKTSWCNPEQSLWWFCPWPGPETVCSWDEHFSKANPNNRSPAFYHKALRSLSKRRSSFLFNNLTLTQCNESSLDLLIFIISKCSHGSIRQSIRRTWANQHLLQQFFPDLHIKLLFLLDNDPQSTPKLILEHQFYQDLVQVTNLPEQYDYVTQRESALYEFVVSRCQQTRFVFKTDDDIFINTILLLSKVRTLMNNVEMKDKTTKKYLMFGFPIEHGLVVRHSADLVGQRYVITKDEYSCPRYPTFLSGFGYLMTVETCSLLFDAYVSDERPFLLSDVYFTGLLAEMMQIPRMKIIENVNYRYESQCNEEFFREKENSALACAASNDHFDVKHSKGGDRSLMNDYNRYWTMLSDQYDVLRNDNVK</sequence>
<proteinExistence type="inferred from homology"/>
<dbReference type="GO" id="GO:0016758">
    <property type="term" value="F:hexosyltransferase activity"/>
    <property type="evidence" value="ECO:0007669"/>
    <property type="project" value="InterPro"/>
</dbReference>
<evidence type="ECO:0000256" key="9">
    <source>
        <dbReference type="ARBA" id="ARBA00023136"/>
    </source>
</evidence>
<keyword evidence="4" id="KW-0808">Transferase</keyword>
<keyword evidence="9 10" id="KW-0472">Membrane</keyword>
<evidence type="ECO:0000256" key="8">
    <source>
        <dbReference type="ARBA" id="ARBA00023034"/>
    </source>
</evidence>
<comment type="subcellular location">
    <subcellularLocation>
        <location evidence="1 10">Golgi apparatus membrane</location>
        <topology evidence="1 10">Single-pass type II membrane protein</topology>
    </subcellularLocation>
</comment>
<keyword evidence="5 10" id="KW-0812">Transmembrane</keyword>